<evidence type="ECO:0000313" key="13">
    <source>
        <dbReference type="EMBL" id="QEL13535.1"/>
    </source>
</evidence>
<dbReference type="PANTHER" id="PTHR43395">
    <property type="entry name" value="SENSOR HISTIDINE KINASE CHEA"/>
    <property type="match status" value="1"/>
</dbReference>
<evidence type="ECO:0000256" key="3">
    <source>
        <dbReference type="ARBA" id="ARBA00022553"/>
    </source>
</evidence>
<dbReference type="OrthoDB" id="9803176at2"/>
<comment type="catalytic activity">
    <reaction evidence="1">
        <text>ATP + protein L-histidine = ADP + protein N-phospho-L-histidine.</text>
        <dbReference type="EC" id="2.7.13.3"/>
    </reaction>
</comment>
<dbReference type="Gene3D" id="3.40.50.2300">
    <property type="match status" value="1"/>
</dbReference>
<dbReference type="PROSITE" id="PS50109">
    <property type="entry name" value="HIS_KIN"/>
    <property type="match status" value="1"/>
</dbReference>
<dbReference type="Pfam" id="PF00072">
    <property type="entry name" value="Response_reg"/>
    <property type="match status" value="1"/>
</dbReference>
<feature type="domain" description="Histidine kinase" evidence="9">
    <location>
        <begin position="480"/>
        <end position="618"/>
    </location>
</feature>
<dbReference type="InterPro" id="IPR002545">
    <property type="entry name" value="CheW-lke_dom"/>
</dbReference>
<dbReference type="InterPro" id="IPR036890">
    <property type="entry name" value="HATPase_C_sf"/>
</dbReference>
<dbReference type="SMART" id="SM00260">
    <property type="entry name" value="CheW"/>
    <property type="match status" value="1"/>
</dbReference>
<dbReference type="PRINTS" id="PR00344">
    <property type="entry name" value="BCTRLSENSOR"/>
</dbReference>
<dbReference type="PROSITE" id="PS50110">
    <property type="entry name" value="RESPONSE_REGULATORY"/>
    <property type="match status" value="1"/>
</dbReference>
<dbReference type="SUPFAM" id="SSF55874">
    <property type="entry name" value="ATPase domain of HSP90 chaperone/DNA topoisomerase II/histidine kinase"/>
    <property type="match status" value="1"/>
</dbReference>
<dbReference type="EMBL" id="CP042425">
    <property type="protein sequence ID" value="QEL13535.1"/>
    <property type="molecule type" value="Genomic_DNA"/>
</dbReference>
<feature type="domain" description="HPt" evidence="12">
    <location>
        <begin position="4"/>
        <end position="111"/>
    </location>
</feature>
<dbReference type="SMART" id="SM00448">
    <property type="entry name" value="REC"/>
    <property type="match status" value="1"/>
</dbReference>
<dbReference type="GO" id="GO:0000155">
    <property type="term" value="F:phosphorelay sensor kinase activity"/>
    <property type="evidence" value="ECO:0007669"/>
    <property type="project" value="UniProtKB-ARBA"/>
</dbReference>
<dbReference type="Pfam" id="PF01627">
    <property type="entry name" value="Hpt"/>
    <property type="match status" value="2"/>
</dbReference>
<gene>
    <name evidence="13" type="ORF">PX52LOC_00393</name>
</gene>
<dbReference type="RefSeq" id="WP_149108499.1">
    <property type="nucleotide sequence ID" value="NZ_CP042425.1"/>
</dbReference>
<feature type="compositionally biased region" description="Pro residues" evidence="8">
    <location>
        <begin position="129"/>
        <end position="144"/>
    </location>
</feature>
<evidence type="ECO:0000256" key="2">
    <source>
        <dbReference type="ARBA" id="ARBA00012438"/>
    </source>
</evidence>
<dbReference type="SUPFAM" id="SSF47226">
    <property type="entry name" value="Histidine-containing phosphotransfer domain, HPT domain"/>
    <property type="match status" value="2"/>
</dbReference>
<evidence type="ECO:0000313" key="14">
    <source>
        <dbReference type="Proteomes" id="UP000324974"/>
    </source>
</evidence>
<dbReference type="KEGG" id="lrs:PX52LOC_00393"/>
<dbReference type="Pfam" id="PF02518">
    <property type="entry name" value="HATPase_c"/>
    <property type="match status" value="1"/>
</dbReference>
<sequence>MTDFEVEVDPLLDLFRAEVRAGLATLTRGRLDLEHAPDATGPLAGMAAAARTIRGAARILGYAAPAELAARIDATLAGAASGRAKLTAADFDRLRRMVEVLSQLDHDDPNAWAEKHAEEIRELNDGRTPPTPTPPPAPLPPPPVVRAAPAPAAVPVSAPTERSFSIDPSMLELFREEIRTHTAGLSEGLLDLERDPANPQRIEPLMRAAHSLKGACRIVGLDAAVELAHLMEDGFAAAQTGTLTIVPASVDTLLRATDRLAGLGHEDPGHWAAAYHEDVSRLKDVVAAINRGETPPAPAAAPVVVEVPARVEIAAPAASPPATEAVVRVTAQSLNRLMSLAGESLVQARWLQPFATALTGLKKLQDHITARLELLTQTVGTDASAKAVAEAVQLAARSRKLLADRISEFESHASQAEDLNSRLYQEVIVSRMRPFADGLHGFPRLVRDTARMLGKQVRLDVVGQATEVDRDILEKLEAPLTHLLRNAIDHGIEPAEVRAARGKPAEGVMKLESGHRGGMLSITVSDDGAGINVERLRKKILDRRLAPAEMVQRMTEAELLEFLFLPGFSTATQLTEVSGRGVGLDVVLETVRKVGGSVHITTVLGRGTSFHLMLPLTLSVVRAVLVQIAGEPYAFPHTRIDRLLRVPRGDVQSLQHRQFITVGGQSVGLVLASQLLDLPAGAVVDAEIWVVLISDTSGLYGLIVDNFRGEQDLVVRPLDPRLGKVPNVSSAAILDDGSPVLIVDVEEMCRSMDQFIQTGTLRRVEESVRPEATKKRVLVVDDSITVREVQKQILRARGYDVEVAVDGQDGWRRLQLESFDLVVSDVDMPRMNGLQLIRRIREDAKLRELPVIIVSYKDRDADRLLGLEAGANHYLTKASFHDNTFVEAVIAQIGEP</sequence>
<comment type="caution">
    <text evidence="6">Lacks conserved residue(s) required for the propagation of feature annotation.</text>
</comment>
<dbReference type="SMART" id="SM00387">
    <property type="entry name" value="HATPase_c"/>
    <property type="match status" value="1"/>
</dbReference>
<evidence type="ECO:0000259" key="12">
    <source>
        <dbReference type="PROSITE" id="PS50894"/>
    </source>
</evidence>
<organism evidence="13 14">
    <name type="scientific">Limnoglobus roseus</name>
    <dbReference type="NCBI Taxonomy" id="2598579"/>
    <lineage>
        <taxon>Bacteria</taxon>
        <taxon>Pseudomonadati</taxon>
        <taxon>Planctomycetota</taxon>
        <taxon>Planctomycetia</taxon>
        <taxon>Gemmatales</taxon>
        <taxon>Gemmataceae</taxon>
        <taxon>Limnoglobus</taxon>
    </lineage>
</organism>
<evidence type="ECO:0000259" key="11">
    <source>
        <dbReference type="PROSITE" id="PS50851"/>
    </source>
</evidence>
<evidence type="ECO:0000256" key="6">
    <source>
        <dbReference type="PROSITE-ProRule" id="PRU00110"/>
    </source>
</evidence>
<dbReference type="SUPFAM" id="SSF50341">
    <property type="entry name" value="CheW-like"/>
    <property type="match status" value="1"/>
</dbReference>
<evidence type="ECO:0000256" key="5">
    <source>
        <dbReference type="ARBA" id="ARBA00022777"/>
    </source>
</evidence>
<dbReference type="InterPro" id="IPR001789">
    <property type="entry name" value="Sig_transdc_resp-reg_receiver"/>
</dbReference>
<dbReference type="InterPro" id="IPR011006">
    <property type="entry name" value="CheY-like_superfamily"/>
</dbReference>
<dbReference type="InterPro" id="IPR036641">
    <property type="entry name" value="HPT_dom_sf"/>
</dbReference>
<name>A0A5C1A5D6_9BACT</name>
<evidence type="ECO:0000259" key="9">
    <source>
        <dbReference type="PROSITE" id="PS50109"/>
    </source>
</evidence>
<dbReference type="Proteomes" id="UP000324974">
    <property type="component" value="Chromosome"/>
</dbReference>
<dbReference type="Pfam" id="PF01584">
    <property type="entry name" value="CheW"/>
    <property type="match status" value="1"/>
</dbReference>
<keyword evidence="5 13" id="KW-0418">Kinase</keyword>
<feature type="region of interest" description="Disordered" evidence="8">
    <location>
        <begin position="123"/>
        <end position="144"/>
    </location>
</feature>
<dbReference type="SMART" id="SM00073">
    <property type="entry name" value="HPT"/>
    <property type="match status" value="2"/>
</dbReference>
<dbReference type="AlphaFoldDB" id="A0A5C1A5D6"/>
<reference evidence="14" key="1">
    <citation type="submission" date="2019-08" db="EMBL/GenBank/DDBJ databases">
        <title>Limnoglobus roseus gen. nov., sp. nov., a novel freshwater planctomycete with a giant genome from the family Gemmataceae.</title>
        <authorList>
            <person name="Kulichevskaya I.S."/>
            <person name="Naumoff D.G."/>
            <person name="Miroshnikov K."/>
            <person name="Ivanova A."/>
            <person name="Philippov D.A."/>
            <person name="Hakobyan A."/>
            <person name="Rijpstra I.C."/>
            <person name="Sinninghe Damste J.S."/>
            <person name="Liesack W."/>
            <person name="Dedysh S.N."/>
        </authorList>
    </citation>
    <scope>NUCLEOTIDE SEQUENCE [LARGE SCALE GENOMIC DNA]</scope>
    <source>
        <strain evidence="14">PX52</strain>
    </source>
</reference>
<dbReference type="Gene3D" id="3.30.565.10">
    <property type="entry name" value="Histidine kinase-like ATPase, C-terminal domain"/>
    <property type="match status" value="1"/>
</dbReference>
<dbReference type="InterPro" id="IPR008207">
    <property type="entry name" value="Sig_transdc_His_kin_Hpt_dom"/>
</dbReference>
<dbReference type="EC" id="2.7.13.3" evidence="2"/>
<dbReference type="Gene3D" id="1.20.120.160">
    <property type="entry name" value="HPT domain"/>
    <property type="match status" value="2"/>
</dbReference>
<dbReference type="FunFam" id="3.30.565.10:FF:000016">
    <property type="entry name" value="Chemotaxis protein CheA, putative"/>
    <property type="match status" value="1"/>
</dbReference>
<feature type="domain" description="CheW-like" evidence="11">
    <location>
        <begin position="620"/>
        <end position="754"/>
    </location>
</feature>
<dbReference type="InterPro" id="IPR004358">
    <property type="entry name" value="Sig_transdc_His_kin-like_C"/>
</dbReference>
<proteinExistence type="predicted"/>
<evidence type="ECO:0000259" key="10">
    <source>
        <dbReference type="PROSITE" id="PS50110"/>
    </source>
</evidence>
<dbReference type="CDD" id="cd00088">
    <property type="entry name" value="HPT"/>
    <property type="match status" value="1"/>
</dbReference>
<dbReference type="PANTHER" id="PTHR43395:SF1">
    <property type="entry name" value="CHEMOTAXIS PROTEIN CHEA"/>
    <property type="match status" value="1"/>
</dbReference>
<dbReference type="InterPro" id="IPR003594">
    <property type="entry name" value="HATPase_dom"/>
</dbReference>
<dbReference type="SUPFAM" id="SSF52172">
    <property type="entry name" value="CheY-like"/>
    <property type="match status" value="1"/>
</dbReference>
<dbReference type="InterPro" id="IPR051315">
    <property type="entry name" value="Bact_Chemotaxis_CheA"/>
</dbReference>
<evidence type="ECO:0000256" key="7">
    <source>
        <dbReference type="PROSITE-ProRule" id="PRU00169"/>
    </source>
</evidence>
<feature type="domain" description="Response regulatory" evidence="10">
    <location>
        <begin position="776"/>
        <end position="892"/>
    </location>
</feature>
<keyword evidence="3 7" id="KW-0597">Phosphoprotein</keyword>
<dbReference type="InterPro" id="IPR005467">
    <property type="entry name" value="His_kinase_dom"/>
</dbReference>
<protein>
    <recommendedName>
        <fullName evidence="2">histidine kinase</fullName>
        <ecNumber evidence="2">2.7.13.3</ecNumber>
    </recommendedName>
</protein>
<keyword evidence="4" id="KW-0808">Transferase</keyword>
<keyword evidence="14" id="KW-1185">Reference proteome</keyword>
<evidence type="ECO:0000256" key="8">
    <source>
        <dbReference type="SAM" id="MobiDB-lite"/>
    </source>
</evidence>
<evidence type="ECO:0000256" key="1">
    <source>
        <dbReference type="ARBA" id="ARBA00000085"/>
    </source>
</evidence>
<feature type="modified residue" description="Phosphohistidine" evidence="6">
    <location>
        <position position="210"/>
    </location>
</feature>
<dbReference type="InterPro" id="IPR036061">
    <property type="entry name" value="CheW-like_dom_sf"/>
</dbReference>
<dbReference type="Gene3D" id="2.30.30.40">
    <property type="entry name" value="SH3 Domains"/>
    <property type="match status" value="1"/>
</dbReference>
<feature type="domain" description="HPt" evidence="12">
    <location>
        <begin position="163"/>
        <end position="267"/>
    </location>
</feature>
<dbReference type="PROSITE" id="PS50851">
    <property type="entry name" value="CHEW"/>
    <property type="match status" value="1"/>
</dbReference>
<accession>A0A5C1A5D6</accession>
<feature type="modified residue" description="4-aspartylphosphate" evidence="7">
    <location>
        <position position="825"/>
    </location>
</feature>
<dbReference type="PROSITE" id="PS50894">
    <property type="entry name" value="HPT"/>
    <property type="match status" value="2"/>
</dbReference>
<dbReference type="GO" id="GO:0006935">
    <property type="term" value="P:chemotaxis"/>
    <property type="evidence" value="ECO:0007669"/>
    <property type="project" value="InterPro"/>
</dbReference>
<evidence type="ECO:0000256" key="4">
    <source>
        <dbReference type="ARBA" id="ARBA00022679"/>
    </source>
</evidence>